<dbReference type="InterPro" id="IPR000873">
    <property type="entry name" value="AMP-dep_synth/lig_dom"/>
</dbReference>
<dbReference type="EMBL" id="JACSPY010000016">
    <property type="protein sequence ID" value="MBD8021621.1"/>
    <property type="molecule type" value="Genomic_DNA"/>
</dbReference>
<dbReference type="Proteomes" id="UP000651517">
    <property type="component" value="Unassembled WGS sequence"/>
</dbReference>
<reference evidence="5 6" key="1">
    <citation type="submission" date="2020-08" db="EMBL/GenBank/DDBJ databases">
        <title>A Genomic Blueprint of the Chicken Gut Microbiome.</title>
        <authorList>
            <person name="Gilroy R."/>
            <person name="Ravi A."/>
            <person name="Getino M."/>
            <person name="Pursley I."/>
            <person name="Horton D.L."/>
            <person name="Alikhan N.-F."/>
            <person name="Baker D."/>
            <person name="Gharbi K."/>
            <person name="Hall N."/>
            <person name="Watson M."/>
            <person name="Adriaenssens E.M."/>
            <person name="Foster-Nyarko E."/>
            <person name="Jarju S."/>
            <person name="Secka A."/>
            <person name="Antonio M."/>
            <person name="Oren A."/>
            <person name="Chaudhuri R."/>
            <person name="La Ragione R.M."/>
            <person name="Hildebrand F."/>
            <person name="Pallen M.J."/>
        </authorList>
    </citation>
    <scope>NUCLEOTIDE SEQUENCE [LARGE SCALE GENOMIC DNA]</scope>
    <source>
        <strain evidence="5 6">Re57</strain>
    </source>
</reference>
<evidence type="ECO:0000313" key="6">
    <source>
        <dbReference type="Proteomes" id="UP000651517"/>
    </source>
</evidence>
<accession>A0ABR8WYE6</accession>
<comment type="similarity">
    <text evidence="1">Belongs to the ATP-dependent AMP-binding enzyme family.</text>
</comment>
<proteinExistence type="inferred from homology"/>
<dbReference type="PANTHER" id="PTHR24096:SF149">
    <property type="entry name" value="AMP-BINDING DOMAIN-CONTAINING PROTEIN-RELATED"/>
    <property type="match status" value="1"/>
</dbReference>
<evidence type="ECO:0000259" key="3">
    <source>
        <dbReference type="Pfam" id="PF00501"/>
    </source>
</evidence>
<feature type="domain" description="AMP-binding enzyme C-terminal" evidence="4">
    <location>
        <begin position="479"/>
        <end position="554"/>
    </location>
</feature>
<dbReference type="Gene3D" id="3.40.50.12780">
    <property type="entry name" value="N-terminal domain of ligase-like"/>
    <property type="match status" value="1"/>
</dbReference>
<dbReference type="PANTHER" id="PTHR24096">
    <property type="entry name" value="LONG-CHAIN-FATTY-ACID--COA LIGASE"/>
    <property type="match status" value="1"/>
</dbReference>
<dbReference type="Pfam" id="PF13193">
    <property type="entry name" value="AMP-binding_C"/>
    <property type="match status" value="1"/>
</dbReference>
<dbReference type="InterPro" id="IPR045851">
    <property type="entry name" value="AMP-bd_C_sf"/>
</dbReference>
<dbReference type="Gene3D" id="3.30.300.30">
    <property type="match status" value="1"/>
</dbReference>
<dbReference type="PROSITE" id="PS00455">
    <property type="entry name" value="AMP_BINDING"/>
    <property type="match status" value="1"/>
</dbReference>
<protein>
    <submittedName>
        <fullName evidence="5">AMP-binding protein</fullName>
    </submittedName>
</protein>
<organism evidence="5 6">
    <name type="scientific">Brevibacterium gallinarum</name>
    <dbReference type="NCBI Taxonomy" id="2762220"/>
    <lineage>
        <taxon>Bacteria</taxon>
        <taxon>Bacillati</taxon>
        <taxon>Actinomycetota</taxon>
        <taxon>Actinomycetes</taxon>
        <taxon>Micrococcales</taxon>
        <taxon>Brevibacteriaceae</taxon>
        <taxon>Brevibacterium</taxon>
    </lineage>
</organism>
<dbReference type="InterPro" id="IPR025110">
    <property type="entry name" value="AMP-bd_C"/>
</dbReference>
<feature type="domain" description="AMP-dependent synthetase/ligase" evidence="3">
    <location>
        <begin position="18"/>
        <end position="428"/>
    </location>
</feature>
<evidence type="ECO:0000256" key="2">
    <source>
        <dbReference type="ARBA" id="ARBA00022598"/>
    </source>
</evidence>
<gene>
    <name evidence="5" type="ORF">H9634_12605</name>
</gene>
<comment type="caution">
    <text evidence="5">The sequence shown here is derived from an EMBL/GenBank/DDBJ whole genome shotgun (WGS) entry which is preliminary data.</text>
</comment>
<name>A0ABR8WYE6_9MICO</name>
<dbReference type="InterPro" id="IPR020845">
    <property type="entry name" value="AMP-binding_CS"/>
</dbReference>
<dbReference type="InterPro" id="IPR042099">
    <property type="entry name" value="ANL_N_sf"/>
</dbReference>
<keyword evidence="2" id="KW-0436">Ligase</keyword>
<sequence length="564" mass="59815">MPRHLTYPAVAVPQILTSAAATYGQRSAVADGDDTLSYTGMLAGAQSIARFLTDQGVGPSNVVALHLPNVMHFFPAYYGALFTGAAVTLINPLQPAQGLAAQLLDAGADTIVTHPAHLAPVTEVVEQCGLRSVLVCDPTWSGPANADQLARAGKLCGTGPYVSLARVLDRPAPDFVPVLQDSDAVAHYAYTGGTTGRSKGVRVLHRNVIANVTQMAAWRLNSLVHAEPAEEAAAETSGERLVLRRIEGLPEPLVVPGADASIQVPPLFHAQGLATSNMFILGGVTIVLAGRFNPETFISLADKWQATYTSGNPPLFLALAEHCRRTGATIDSMRLAISGAAPLDSTALSRIAAVMPNAAVGEGYGLTEGTCMITSTSVLPGSPQHVGSVGVPVPDTHVQIRGVDGVTELPDGHEGELWVRGPQVTDGYSHAPEQTAAQFIDGWLRTGDIASKDADGFIRIHDRAKDMLIYKGYNVYPRELEDIAAAHPAVARIAVVGRPAGDAGQIPVAFIEPVQDATLDEDEFLAWVAERVLPYQKIREVHVVEQLPISPTGKILKTELRDWL</sequence>
<keyword evidence="6" id="KW-1185">Reference proteome</keyword>
<evidence type="ECO:0000256" key="1">
    <source>
        <dbReference type="ARBA" id="ARBA00006432"/>
    </source>
</evidence>
<evidence type="ECO:0000313" key="5">
    <source>
        <dbReference type="EMBL" id="MBD8021621.1"/>
    </source>
</evidence>
<dbReference type="Pfam" id="PF00501">
    <property type="entry name" value="AMP-binding"/>
    <property type="match status" value="1"/>
</dbReference>
<dbReference type="SUPFAM" id="SSF56801">
    <property type="entry name" value="Acetyl-CoA synthetase-like"/>
    <property type="match status" value="1"/>
</dbReference>
<evidence type="ECO:0000259" key="4">
    <source>
        <dbReference type="Pfam" id="PF13193"/>
    </source>
</evidence>